<proteinExistence type="predicted"/>
<keyword evidence="2 5" id="KW-0812">Transmembrane</keyword>
<feature type="transmembrane region" description="Helical" evidence="5">
    <location>
        <begin position="156"/>
        <end position="175"/>
    </location>
</feature>
<dbReference type="OrthoDB" id="9783389at2"/>
<feature type="transmembrane region" description="Helical" evidence="5">
    <location>
        <begin position="125"/>
        <end position="144"/>
    </location>
</feature>
<dbReference type="EMBL" id="AP018052">
    <property type="protein sequence ID" value="BAZ92984.1"/>
    <property type="molecule type" value="Genomic_DNA"/>
</dbReference>
<dbReference type="Pfam" id="PF04932">
    <property type="entry name" value="Wzy_C"/>
    <property type="match status" value="1"/>
</dbReference>
<name>A0A1Z4VP34_9GAMM</name>
<dbReference type="GO" id="GO:0016020">
    <property type="term" value="C:membrane"/>
    <property type="evidence" value="ECO:0007669"/>
    <property type="project" value="UniProtKB-SubCell"/>
</dbReference>
<evidence type="ECO:0000256" key="2">
    <source>
        <dbReference type="ARBA" id="ARBA00022692"/>
    </source>
</evidence>
<dbReference type="PANTHER" id="PTHR37422:SF13">
    <property type="entry name" value="LIPOPOLYSACCHARIDE BIOSYNTHESIS PROTEIN PA4999-RELATED"/>
    <property type="match status" value="1"/>
</dbReference>
<dbReference type="Proteomes" id="UP000218765">
    <property type="component" value="Chromosome"/>
</dbReference>
<feature type="transmembrane region" description="Helical" evidence="5">
    <location>
        <begin position="36"/>
        <end position="55"/>
    </location>
</feature>
<dbReference type="InterPro" id="IPR051533">
    <property type="entry name" value="WaaL-like"/>
</dbReference>
<accession>A0A1Z4VP34</accession>
<dbReference type="RefSeq" id="WP_096364546.1">
    <property type="nucleotide sequence ID" value="NZ_AP018052.1"/>
</dbReference>
<evidence type="ECO:0000313" key="7">
    <source>
        <dbReference type="EMBL" id="BAZ92984.1"/>
    </source>
</evidence>
<evidence type="ECO:0000256" key="3">
    <source>
        <dbReference type="ARBA" id="ARBA00022989"/>
    </source>
</evidence>
<gene>
    <name evidence="7" type="ORF">FOKN1_0582</name>
</gene>
<feature type="transmembrane region" description="Helical" evidence="5">
    <location>
        <begin position="272"/>
        <end position="293"/>
    </location>
</feature>
<feature type="domain" description="O-antigen ligase-related" evidence="6">
    <location>
        <begin position="237"/>
        <end position="378"/>
    </location>
</feature>
<keyword evidence="4 5" id="KW-0472">Membrane</keyword>
<protein>
    <recommendedName>
        <fullName evidence="6">O-antigen ligase-related domain-containing protein</fullName>
    </recommendedName>
</protein>
<feature type="transmembrane region" description="Helical" evidence="5">
    <location>
        <begin position="67"/>
        <end position="85"/>
    </location>
</feature>
<evidence type="ECO:0000256" key="5">
    <source>
        <dbReference type="SAM" id="Phobius"/>
    </source>
</evidence>
<feature type="transmembrane region" description="Helical" evidence="5">
    <location>
        <begin position="227"/>
        <end position="244"/>
    </location>
</feature>
<keyword evidence="3 5" id="KW-1133">Transmembrane helix</keyword>
<reference evidence="7 8" key="1">
    <citation type="submission" date="2017-05" db="EMBL/GenBank/DDBJ databases">
        <title>Thiocyanate degradation by Thiohalobacter thiocyanaticus FOKN1.</title>
        <authorList>
            <person name="Oshiki M."/>
            <person name="Fukushima T."/>
            <person name="Kawano S."/>
            <person name="Nakagawa J."/>
        </authorList>
    </citation>
    <scope>NUCLEOTIDE SEQUENCE [LARGE SCALE GENOMIC DNA]</scope>
    <source>
        <strain evidence="7 8">FOKN1</strain>
    </source>
</reference>
<comment type="subcellular location">
    <subcellularLocation>
        <location evidence="1">Membrane</location>
        <topology evidence="1">Multi-pass membrane protein</topology>
    </subcellularLocation>
</comment>
<dbReference type="KEGG" id="ttc:FOKN1_0582"/>
<keyword evidence="8" id="KW-1185">Reference proteome</keyword>
<feature type="transmembrane region" description="Helical" evidence="5">
    <location>
        <begin position="250"/>
        <end position="265"/>
    </location>
</feature>
<feature type="transmembrane region" description="Helical" evidence="5">
    <location>
        <begin position="92"/>
        <end position="113"/>
    </location>
</feature>
<evidence type="ECO:0000256" key="4">
    <source>
        <dbReference type="ARBA" id="ARBA00023136"/>
    </source>
</evidence>
<dbReference type="PANTHER" id="PTHR37422">
    <property type="entry name" value="TEICHURONIC ACID BIOSYNTHESIS PROTEIN TUAE"/>
    <property type="match status" value="1"/>
</dbReference>
<feature type="transmembrane region" description="Helical" evidence="5">
    <location>
        <begin position="6"/>
        <end position="24"/>
    </location>
</feature>
<feature type="transmembrane region" description="Helical" evidence="5">
    <location>
        <begin position="404"/>
        <end position="422"/>
    </location>
</feature>
<evidence type="ECO:0000259" key="6">
    <source>
        <dbReference type="Pfam" id="PF04932"/>
    </source>
</evidence>
<feature type="transmembrane region" description="Helical" evidence="5">
    <location>
        <begin position="203"/>
        <end position="220"/>
    </location>
</feature>
<dbReference type="AlphaFoldDB" id="A0A1Z4VP34"/>
<feature type="transmembrane region" description="Helical" evidence="5">
    <location>
        <begin position="371"/>
        <end position="392"/>
    </location>
</feature>
<sequence length="476" mass="51374">MSLVVSIAAIGLVLFTIGLVIGRMRLIADTGSRYEWGFWGWAWVAMFMSGTLFFGHSYSTRSVALDASAMVQLAWVAAACCFVLVSLPRTKILFGLAALPIMLFLLYGLFGLVTSVLSPAPKFSAYKAGLVVVDAILAAGFLSLSLRGSRWRVSDFVLGLIVLALGGALLGAVLWPGEAFQLKSGVFGVMLYGTLPIMHPNELGMWGGIVMVVSLVRWFAASTARSRWAWLFIGTSSATVVLLAQSRTSVAAILVSLLVAIPYLARTRAQALIGGGVLIMLAVGVVGVATVIVGPDTLFGPLVEYLKRGQDQGGLETMHGRVWAWMNIGWPMFMESPLIGNGFDAGTRFATDVTIGHLHNSFFQVLANSGLLGFIPWVMAVTIGSCQLFLRAWRRRSAPLQQRVSALVALLIMIGLLARAWTGSVLVSHAWSTMMFLGLMVDLYASRRSRVSESAANNVKNKTDVTRKTLLAHRRA</sequence>
<dbReference type="InterPro" id="IPR007016">
    <property type="entry name" value="O-antigen_ligase-rel_domated"/>
</dbReference>
<organism evidence="7 8">
    <name type="scientific">Thiohalobacter thiocyanaticus</name>
    <dbReference type="NCBI Taxonomy" id="585455"/>
    <lineage>
        <taxon>Bacteria</taxon>
        <taxon>Pseudomonadati</taxon>
        <taxon>Pseudomonadota</taxon>
        <taxon>Gammaproteobacteria</taxon>
        <taxon>Thiohalobacterales</taxon>
        <taxon>Thiohalobacteraceae</taxon>
        <taxon>Thiohalobacter</taxon>
    </lineage>
</organism>
<evidence type="ECO:0000313" key="8">
    <source>
        <dbReference type="Proteomes" id="UP000218765"/>
    </source>
</evidence>
<evidence type="ECO:0000256" key="1">
    <source>
        <dbReference type="ARBA" id="ARBA00004141"/>
    </source>
</evidence>